<dbReference type="OrthoDB" id="8264463at2"/>
<accession>A0A511BVI7</accession>
<dbReference type="EMBL" id="BJVC01000002">
    <property type="protein sequence ID" value="GEL02018.1"/>
    <property type="molecule type" value="Genomic_DNA"/>
</dbReference>
<dbReference type="RefSeq" id="WP_147093029.1">
    <property type="nucleotide sequence ID" value="NZ_BJVC01000002.1"/>
</dbReference>
<dbReference type="GO" id="GO:0003824">
    <property type="term" value="F:catalytic activity"/>
    <property type="evidence" value="ECO:0007669"/>
    <property type="project" value="UniProtKB-ARBA"/>
</dbReference>
<reference evidence="2 3" key="1">
    <citation type="submission" date="2019-07" db="EMBL/GenBank/DDBJ databases">
        <title>Whole genome shotgun sequence of Swaminathania salitolerans NBRC 104436.</title>
        <authorList>
            <person name="Hosoyama A."/>
            <person name="Uohara A."/>
            <person name="Ohji S."/>
            <person name="Ichikawa N."/>
        </authorList>
    </citation>
    <scope>NUCLEOTIDE SEQUENCE [LARGE SCALE GENOMIC DNA]</scope>
    <source>
        <strain evidence="2 3">NBRC 104436</strain>
    </source>
</reference>
<organism evidence="2 3">
    <name type="scientific">Swaminathania salitolerans</name>
    <dbReference type="NCBI Taxonomy" id="182838"/>
    <lineage>
        <taxon>Bacteria</taxon>
        <taxon>Pseudomonadati</taxon>
        <taxon>Pseudomonadota</taxon>
        <taxon>Alphaproteobacteria</taxon>
        <taxon>Acetobacterales</taxon>
        <taxon>Acetobacteraceae</taxon>
        <taxon>Swaminathania</taxon>
    </lineage>
</organism>
<name>A0A511BVI7_9PROT</name>
<dbReference type="InterPro" id="IPR000086">
    <property type="entry name" value="NUDIX_hydrolase_dom"/>
</dbReference>
<comment type="caution">
    <text evidence="2">The sequence shown here is derived from an EMBL/GenBank/DDBJ whole genome shotgun (WGS) entry which is preliminary data.</text>
</comment>
<dbReference type="InterPro" id="IPR015797">
    <property type="entry name" value="NUDIX_hydrolase-like_dom_sf"/>
</dbReference>
<dbReference type="Proteomes" id="UP000321405">
    <property type="component" value="Unassembled WGS sequence"/>
</dbReference>
<dbReference type="SUPFAM" id="SSF55811">
    <property type="entry name" value="Nudix"/>
    <property type="match status" value="1"/>
</dbReference>
<dbReference type="AlphaFoldDB" id="A0A511BVI7"/>
<keyword evidence="3" id="KW-1185">Reference proteome</keyword>
<dbReference type="PROSITE" id="PS51462">
    <property type="entry name" value="NUDIX"/>
    <property type="match status" value="1"/>
</dbReference>
<protein>
    <recommendedName>
        <fullName evidence="1">Nudix hydrolase domain-containing protein</fullName>
    </recommendedName>
</protein>
<sequence>MTALPQAIPENWCLTPLAPDLSLDCDAPPPCLDAETELRIEAIWQSARLRHPDLYNGRVFCLSSMSETQLSGFWCEYRWVLARMKSEPPDILQGLRPLAVTALLLCRDGVVLGRRSRESLYLPGYWQGVPAGSVESRDGGEAIDLRAQLLEELAEEVGLASAVETEGPLLACEHARTGIVDLGFLIRSALDFASVEKAWAETANREYDRLTCIAYRDLPDFSDAVLPTTRALLDRITP</sequence>
<evidence type="ECO:0000313" key="3">
    <source>
        <dbReference type="Proteomes" id="UP000321405"/>
    </source>
</evidence>
<feature type="domain" description="Nudix hydrolase" evidence="1">
    <location>
        <begin position="95"/>
        <end position="231"/>
    </location>
</feature>
<dbReference type="Gene3D" id="3.90.79.10">
    <property type="entry name" value="Nucleoside Triphosphate Pyrophosphohydrolase"/>
    <property type="match status" value="1"/>
</dbReference>
<evidence type="ECO:0000259" key="1">
    <source>
        <dbReference type="PROSITE" id="PS51462"/>
    </source>
</evidence>
<proteinExistence type="predicted"/>
<evidence type="ECO:0000313" key="2">
    <source>
        <dbReference type="EMBL" id="GEL02018.1"/>
    </source>
</evidence>
<gene>
    <name evidence="2" type="ORF">SSA02_11810</name>
</gene>